<dbReference type="Proteomes" id="UP000001868">
    <property type="component" value="Chromosome"/>
</dbReference>
<comment type="catalytic activity">
    <reaction evidence="10">
        <text>3 propionate 3-nitronate + 3 O2 + H2O = 3 3-oxopropanoate + 2 nitrate + nitrite + H2O2 + 3 H(+)</text>
        <dbReference type="Rhea" id="RHEA:57332"/>
        <dbReference type="ChEBI" id="CHEBI:15377"/>
        <dbReference type="ChEBI" id="CHEBI:15378"/>
        <dbReference type="ChEBI" id="CHEBI:15379"/>
        <dbReference type="ChEBI" id="CHEBI:16240"/>
        <dbReference type="ChEBI" id="CHEBI:16301"/>
        <dbReference type="ChEBI" id="CHEBI:17632"/>
        <dbReference type="ChEBI" id="CHEBI:33190"/>
        <dbReference type="ChEBI" id="CHEBI:136067"/>
    </reaction>
</comment>
<comment type="similarity">
    <text evidence="2">Belongs to the nitronate monooxygenase family. NMO class I subfamily.</text>
</comment>
<dbReference type="STRING" id="450851.PHZ_c0992"/>
<evidence type="ECO:0000256" key="8">
    <source>
        <dbReference type="ARBA" id="ARBA00023033"/>
    </source>
</evidence>
<keyword evidence="4" id="KW-0285">Flavoprotein</keyword>
<dbReference type="Gene3D" id="3.20.20.70">
    <property type="entry name" value="Aldolase class I"/>
    <property type="match status" value="1"/>
</dbReference>
<evidence type="ECO:0000313" key="12">
    <source>
        <dbReference type="EMBL" id="ACG77406.1"/>
    </source>
</evidence>
<dbReference type="GO" id="GO:0009636">
    <property type="term" value="P:response to toxic substance"/>
    <property type="evidence" value="ECO:0007669"/>
    <property type="project" value="UniProtKB-KW"/>
</dbReference>
<sequence length="361" mass="37492">MNLRTLLADLPIPILQAPMVGATTAGIALAVSRAGGMGWLAAGAMAAADIEAEVAALKAALDAPFGVNLLMAPKAAPERWEVDAALARLAPWYEELGAARPALPNQYAPDFDSQLEAVIRSAPPVASFTFDILTRDQVDALHGAGTLVIGTAATVAEARAWAQAGADGVCAQGFEAGGHRGNFLAGIEGSLVGTMALVTTIREAVDLPVIAAGGIMDGRGVAAALALGADAVQMGTAFLLADEAATGATWRGALAAAADDPTRLTRAFTGRYARGVENRFMREMHDVQEDVPAYPVQNRLTQPLRAAADRAGDPEMMSLWAGQGVKLARPGPAGELIRRWWDEARTAGDAVVRRTRGEEGP</sequence>
<organism evidence="12 13">
    <name type="scientific">Phenylobacterium zucineum (strain HLK1)</name>
    <dbReference type="NCBI Taxonomy" id="450851"/>
    <lineage>
        <taxon>Bacteria</taxon>
        <taxon>Pseudomonadati</taxon>
        <taxon>Pseudomonadota</taxon>
        <taxon>Alphaproteobacteria</taxon>
        <taxon>Caulobacterales</taxon>
        <taxon>Caulobacteraceae</taxon>
        <taxon>Phenylobacterium</taxon>
    </lineage>
</organism>
<evidence type="ECO:0000256" key="1">
    <source>
        <dbReference type="ARBA" id="ARBA00001917"/>
    </source>
</evidence>
<dbReference type="CDD" id="cd04730">
    <property type="entry name" value="NPD_like"/>
    <property type="match status" value="1"/>
</dbReference>
<evidence type="ECO:0000256" key="3">
    <source>
        <dbReference type="ARBA" id="ARBA00022575"/>
    </source>
</evidence>
<keyword evidence="7" id="KW-0560">Oxidoreductase</keyword>
<keyword evidence="12" id="KW-0223">Dioxygenase</keyword>
<dbReference type="FunFam" id="3.20.20.70:FF:000154">
    <property type="entry name" value="Probable nitronate monooxygenase"/>
    <property type="match status" value="1"/>
</dbReference>
<dbReference type="GO" id="GO:0051213">
    <property type="term" value="F:dioxygenase activity"/>
    <property type="evidence" value="ECO:0007669"/>
    <property type="project" value="UniProtKB-KW"/>
</dbReference>
<comment type="cofactor">
    <cofactor evidence="1">
        <name>FMN</name>
        <dbReference type="ChEBI" id="CHEBI:58210"/>
    </cofactor>
</comment>
<dbReference type="OrthoDB" id="9778912at2"/>
<dbReference type="InterPro" id="IPR013785">
    <property type="entry name" value="Aldolase_TIM"/>
</dbReference>
<evidence type="ECO:0000256" key="5">
    <source>
        <dbReference type="ARBA" id="ARBA00022643"/>
    </source>
</evidence>
<dbReference type="SUPFAM" id="SSF51412">
    <property type="entry name" value="Inosine monophosphate dehydrogenase (IMPDH)"/>
    <property type="match status" value="1"/>
</dbReference>
<dbReference type="eggNOG" id="COG2070">
    <property type="taxonomic scope" value="Bacteria"/>
</dbReference>
<keyword evidence="3" id="KW-0216">Detoxification</keyword>
<keyword evidence="13" id="KW-1185">Reference proteome</keyword>
<evidence type="ECO:0000256" key="10">
    <source>
        <dbReference type="ARBA" id="ARBA00049401"/>
    </source>
</evidence>
<proteinExistence type="inferred from homology"/>
<protein>
    <recommendedName>
        <fullName evidence="11">Nitronate monooxygenase</fullName>
    </recommendedName>
    <alternativeName>
        <fullName evidence="9">Propionate 3-nitronate monooxygenase</fullName>
    </alternativeName>
</protein>
<dbReference type="HOGENOM" id="CLU_038732_5_1_5"/>
<name>B4RHE6_PHEZH</name>
<evidence type="ECO:0000256" key="6">
    <source>
        <dbReference type="ARBA" id="ARBA00022741"/>
    </source>
</evidence>
<keyword evidence="6" id="KW-0547">Nucleotide-binding</keyword>
<dbReference type="Pfam" id="PF03060">
    <property type="entry name" value="NMO"/>
    <property type="match status" value="1"/>
</dbReference>
<evidence type="ECO:0000256" key="4">
    <source>
        <dbReference type="ARBA" id="ARBA00022630"/>
    </source>
</evidence>
<accession>B4RHE6</accession>
<dbReference type="EMBL" id="CP000747">
    <property type="protein sequence ID" value="ACG77406.1"/>
    <property type="molecule type" value="Genomic_DNA"/>
</dbReference>
<dbReference type="KEGG" id="pzu:PHZ_c0992"/>
<dbReference type="RefSeq" id="WP_012521552.1">
    <property type="nucleotide sequence ID" value="NC_011144.1"/>
</dbReference>
<evidence type="ECO:0000256" key="7">
    <source>
        <dbReference type="ARBA" id="ARBA00023002"/>
    </source>
</evidence>
<gene>
    <name evidence="12" type="ordered locus">PHZ_c0992</name>
</gene>
<evidence type="ECO:0000256" key="11">
    <source>
        <dbReference type="ARBA" id="ARBA00067136"/>
    </source>
</evidence>
<keyword evidence="5" id="KW-0288">FMN</keyword>
<evidence type="ECO:0000313" key="13">
    <source>
        <dbReference type="Proteomes" id="UP000001868"/>
    </source>
</evidence>
<keyword evidence="8" id="KW-0503">Monooxygenase</keyword>
<dbReference type="PANTHER" id="PTHR42747:SF3">
    <property type="entry name" value="NITRONATE MONOOXYGENASE-RELATED"/>
    <property type="match status" value="1"/>
</dbReference>
<dbReference type="GO" id="GO:0000166">
    <property type="term" value="F:nucleotide binding"/>
    <property type="evidence" value="ECO:0007669"/>
    <property type="project" value="UniProtKB-KW"/>
</dbReference>
<reference evidence="12 13" key="1">
    <citation type="journal article" date="2008" name="BMC Genomics">
        <title>Complete genome of Phenylobacterium zucineum - a novel facultative intracellular bacterium isolated from human erythroleukemia cell line K562.</title>
        <authorList>
            <person name="Luo Y."/>
            <person name="Xu X."/>
            <person name="Ding Z."/>
            <person name="Liu Z."/>
            <person name="Zhang B."/>
            <person name="Yan Z."/>
            <person name="Sun J."/>
            <person name="Hu S."/>
            <person name="Hu X."/>
        </authorList>
    </citation>
    <scope>NUCLEOTIDE SEQUENCE [LARGE SCALE GENOMIC DNA]</scope>
    <source>
        <strain evidence="12 13">HLK1</strain>
    </source>
</reference>
<evidence type="ECO:0000256" key="9">
    <source>
        <dbReference type="ARBA" id="ARBA00031155"/>
    </source>
</evidence>
<dbReference type="AlphaFoldDB" id="B4RHE6"/>
<dbReference type="GO" id="GO:0018580">
    <property type="term" value="F:nitronate monooxygenase activity"/>
    <property type="evidence" value="ECO:0007669"/>
    <property type="project" value="InterPro"/>
</dbReference>
<evidence type="ECO:0000256" key="2">
    <source>
        <dbReference type="ARBA" id="ARBA00009881"/>
    </source>
</evidence>
<dbReference type="PANTHER" id="PTHR42747">
    <property type="entry name" value="NITRONATE MONOOXYGENASE-RELATED"/>
    <property type="match status" value="1"/>
</dbReference>
<dbReference type="InterPro" id="IPR004136">
    <property type="entry name" value="NMO"/>
</dbReference>